<gene>
    <name evidence="2" type="ORF">TCNE_LOCUS360</name>
</gene>
<keyword evidence="3" id="KW-1185">Reference proteome</keyword>
<evidence type="ECO:0000313" key="3">
    <source>
        <dbReference type="Proteomes" id="UP000050794"/>
    </source>
</evidence>
<reference evidence="4" key="1">
    <citation type="submission" date="2016-06" db="UniProtKB">
        <authorList>
            <consortium name="WormBaseParasite"/>
        </authorList>
    </citation>
    <scope>IDENTIFICATION</scope>
</reference>
<proteinExistence type="predicted"/>
<evidence type="ECO:0000256" key="1">
    <source>
        <dbReference type="SAM" id="Phobius"/>
    </source>
</evidence>
<evidence type="ECO:0000313" key="4">
    <source>
        <dbReference type="WBParaSite" id="TCNE_0000035901-mRNA-1"/>
    </source>
</evidence>
<feature type="transmembrane region" description="Helical" evidence="1">
    <location>
        <begin position="22"/>
        <end position="43"/>
    </location>
</feature>
<evidence type="ECO:0000313" key="2">
    <source>
        <dbReference type="EMBL" id="VDM24097.1"/>
    </source>
</evidence>
<keyword evidence="1" id="KW-0812">Transmembrane</keyword>
<protein>
    <submittedName>
        <fullName evidence="4">FXYD domain-containing ion transport regulator</fullName>
    </submittedName>
</protein>
<keyword evidence="1" id="KW-1133">Transmembrane helix</keyword>
<dbReference type="Proteomes" id="UP000050794">
    <property type="component" value="Unassembled WGS sequence"/>
</dbReference>
<accession>A0A183TVU0</accession>
<reference evidence="2 3" key="2">
    <citation type="submission" date="2018-11" db="EMBL/GenBank/DDBJ databases">
        <authorList>
            <consortium name="Pathogen Informatics"/>
        </authorList>
    </citation>
    <scope>NUCLEOTIDE SEQUENCE [LARGE SCALE GENOMIC DNA]</scope>
</reference>
<sequence>MCGWTEEDDSPENELTLKGRELVVFCALYAIAVISIVIAFEVLMPVINNPHYPFYNHKPTLTFTPPRFPN</sequence>
<dbReference type="AlphaFoldDB" id="A0A183TVU0"/>
<organism evidence="3 4">
    <name type="scientific">Toxocara canis</name>
    <name type="common">Canine roundworm</name>
    <dbReference type="NCBI Taxonomy" id="6265"/>
    <lineage>
        <taxon>Eukaryota</taxon>
        <taxon>Metazoa</taxon>
        <taxon>Ecdysozoa</taxon>
        <taxon>Nematoda</taxon>
        <taxon>Chromadorea</taxon>
        <taxon>Rhabditida</taxon>
        <taxon>Spirurina</taxon>
        <taxon>Ascaridomorpha</taxon>
        <taxon>Ascaridoidea</taxon>
        <taxon>Toxocaridae</taxon>
        <taxon>Toxocara</taxon>
    </lineage>
</organism>
<keyword evidence="1" id="KW-0472">Membrane</keyword>
<name>A0A183TVU0_TOXCA</name>
<dbReference type="WBParaSite" id="TCNE_0000035901-mRNA-1">
    <property type="protein sequence ID" value="TCNE_0000035901-mRNA-1"/>
    <property type="gene ID" value="TCNE_0000035901"/>
</dbReference>
<dbReference type="EMBL" id="UYWY01000155">
    <property type="protein sequence ID" value="VDM24097.1"/>
    <property type="molecule type" value="Genomic_DNA"/>
</dbReference>